<name>A0A498IVB9_MALDO</name>
<dbReference type="AlphaFoldDB" id="A0A498IVB9"/>
<evidence type="ECO:0000256" key="1">
    <source>
        <dbReference type="SAM" id="SignalP"/>
    </source>
</evidence>
<dbReference type="EMBL" id="RDQH01000336">
    <property type="protein sequence ID" value="RXH86064.1"/>
    <property type="molecule type" value="Genomic_DNA"/>
</dbReference>
<feature type="chain" id="PRO_5019745180" evidence="1">
    <location>
        <begin position="17"/>
        <end position="324"/>
    </location>
</feature>
<gene>
    <name evidence="2" type="ORF">DVH24_017117</name>
</gene>
<dbReference type="PANTHER" id="PTHR36382">
    <property type="entry name" value="OSJNBA0043L09.26 PROTEIN"/>
    <property type="match status" value="1"/>
</dbReference>
<accession>A0A498IVB9</accession>
<dbReference type="Pfam" id="PF12609">
    <property type="entry name" value="DUF3774"/>
    <property type="match status" value="1"/>
</dbReference>
<dbReference type="Proteomes" id="UP000290289">
    <property type="component" value="Chromosome 10"/>
</dbReference>
<feature type="signal peptide" evidence="1">
    <location>
        <begin position="1"/>
        <end position="16"/>
    </location>
</feature>
<evidence type="ECO:0000313" key="3">
    <source>
        <dbReference type="Proteomes" id="UP000290289"/>
    </source>
</evidence>
<keyword evidence="3" id="KW-1185">Reference proteome</keyword>
<reference evidence="2 3" key="1">
    <citation type="submission" date="2018-10" db="EMBL/GenBank/DDBJ databases">
        <title>A high-quality apple genome assembly.</title>
        <authorList>
            <person name="Hu J."/>
        </authorList>
    </citation>
    <scope>NUCLEOTIDE SEQUENCE [LARGE SCALE GENOMIC DNA]</scope>
    <source>
        <strain evidence="3">cv. HFTH1</strain>
        <tissue evidence="2">Young leaf</tissue>
    </source>
</reference>
<proteinExistence type="predicted"/>
<comment type="caution">
    <text evidence="2">The sequence shown here is derived from an EMBL/GenBank/DDBJ whole genome shotgun (WGS) entry which is preliminary data.</text>
</comment>
<sequence>MVRITLLFLSLSKTYGAHPQTRVYVSGHAAPSFPSQPSVSHFSAVNEPQISKPGIHLPVSLYKYKQIVKIPADFRSSERLVIGVMSLRHGSRVAYQAAMSVKDQGPKCGDTTVKFVRGSTQAWRLSASLDSGGGLKEGGKSSERVKEAEESLRTVMYLSCWGPKPLQLTVPLQPTSSSKPSKNATYPFSPCKMLGPHERRLGWKGDAEKKERRPFLTLEGAGPVEISGLSTHERFLCRLTVLFSFVTFPTLLLYVLKQFSHFVFSLLYNTFDIFKNVEISLLNLLRVMSEQEGCQIEELGRYDKLKREQNLDSAVLQWDDSELF</sequence>
<organism evidence="2 3">
    <name type="scientific">Malus domestica</name>
    <name type="common">Apple</name>
    <name type="synonym">Pyrus malus</name>
    <dbReference type="NCBI Taxonomy" id="3750"/>
    <lineage>
        <taxon>Eukaryota</taxon>
        <taxon>Viridiplantae</taxon>
        <taxon>Streptophyta</taxon>
        <taxon>Embryophyta</taxon>
        <taxon>Tracheophyta</taxon>
        <taxon>Spermatophyta</taxon>
        <taxon>Magnoliopsida</taxon>
        <taxon>eudicotyledons</taxon>
        <taxon>Gunneridae</taxon>
        <taxon>Pentapetalae</taxon>
        <taxon>rosids</taxon>
        <taxon>fabids</taxon>
        <taxon>Rosales</taxon>
        <taxon>Rosaceae</taxon>
        <taxon>Amygdaloideae</taxon>
        <taxon>Maleae</taxon>
        <taxon>Malus</taxon>
    </lineage>
</organism>
<dbReference type="InterPro" id="IPR022251">
    <property type="entry name" value="DUF3774_wound-induced"/>
</dbReference>
<evidence type="ECO:0000313" key="2">
    <source>
        <dbReference type="EMBL" id="RXH86064.1"/>
    </source>
</evidence>
<dbReference type="PANTHER" id="PTHR36382:SF2">
    <property type="entry name" value="OS04G0635700 PROTEIN"/>
    <property type="match status" value="1"/>
</dbReference>
<protein>
    <submittedName>
        <fullName evidence="2">Uncharacterized protein</fullName>
    </submittedName>
</protein>
<keyword evidence="1" id="KW-0732">Signal</keyword>